<dbReference type="GO" id="GO:0004602">
    <property type="term" value="F:glutathione peroxidase activity"/>
    <property type="evidence" value="ECO:0007669"/>
    <property type="project" value="TreeGrafter"/>
</dbReference>
<dbReference type="InterPro" id="IPR014440">
    <property type="entry name" value="HCCAis_GSTk"/>
</dbReference>
<dbReference type="Proteomes" id="UP001246473">
    <property type="component" value="Unassembled WGS sequence"/>
</dbReference>
<dbReference type="GO" id="GO:0018845">
    <property type="term" value="F:2-hydroxychromene-2-carboxylate isomerase activity"/>
    <property type="evidence" value="ECO:0007669"/>
    <property type="project" value="UniProtKB-UniRule"/>
</dbReference>
<dbReference type="EC" id="5.99.1.4" evidence="1"/>
<accession>A0AAP5QHS8</accession>
<dbReference type="SUPFAM" id="SSF52833">
    <property type="entry name" value="Thioredoxin-like"/>
    <property type="match status" value="1"/>
</dbReference>
<dbReference type="EMBL" id="JANSLM010000028">
    <property type="protein sequence ID" value="MDT8843726.1"/>
    <property type="molecule type" value="Genomic_DNA"/>
</dbReference>
<evidence type="ECO:0000313" key="4">
    <source>
        <dbReference type="EMBL" id="MDT8843726.1"/>
    </source>
</evidence>
<dbReference type="CDD" id="cd03022">
    <property type="entry name" value="DsbA_HCCA_Iso"/>
    <property type="match status" value="1"/>
</dbReference>
<evidence type="ECO:0000256" key="2">
    <source>
        <dbReference type="PIRSR" id="PIRSR006386-1"/>
    </source>
</evidence>
<evidence type="ECO:0000259" key="3">
    <source>
        <dbReference type="Pfam" id="PF01323"/>
    </source>
</evidence>
<comment type="similarity">
    <text evidence="1">Belongs to the GST superfamily. NadH family.</text>
</comment>
<dbReference type="Gene3D" id="3.40.30.10">
    <property type="entry name" value="Glutaredoxin"/>
    <property type="match status" value="1"/>
</dbReference>
<dbReference type="InterPro" id="IPR044087">
    <property type="entry name" value="NahD-like"/>
</dbReference>
<dbReference type="InterPro" id="IPR051924">
    <property type="entry name" value="GST_Kappa/NadH"/>
</dbReference>
<protein>
    <recommendedName>
        <fullName evidence="1">2-hydroxychromene-2-carboxylate isomerase</fullName>
        <ecNumber evidence="1">5.99.1.4</ecNumber>
    </recommendedName>
</protein>
<dbReference type="AlphaFoldDB" id="A0AAP5QHS8"/>
<comment type="catalytic activity">
    <reaction evidence="1">
        <text>2-hydroxychromene-2-carboxylate = (3E)-4-(2-hydroxyphenyl)-2-oxobut-3-enoate</text>
        <dbReference type="Rhea" id="RHEA:27401"/>
        <dbReference type="ChEBI" id="CHEBI:59350"/>
        <dbReference type="ChEBI" id="CHEBI:59353"/>
        <dbReference type="EC" id="5.99.1.4"/>
    </reaction>
</comment>
<dbReference type="GO" id="GO:1901170">
    <property type="term" value="P:naphthalene catabolic process"/>
    <property type="evidence" value="ECO:0007669"/>
    <property type="project" value="InterPro"/>
</dbReference>
<dbReference type="PANTHER" id="PTHR42943:SF2">
    <property type="entry name" value="GLUTATHIONE S-TRANSFERASE KAPPA 1"/>
    <property type="match status" value="1"/>
</dbReference>
<evidence type="ECO:0000256" key="1">
    <source>
        <dbReference type="PIRNR" id="PIRNR006386"/>
    </source>
</evidence>
<dbReference type="RefSeq" id="WP_315697701.1">
    <property type="nucleotide sequence ID" value="NZ_JANSLM010000028.1"/>
</dbReference>
<reference evidence="4" key="1">
    <citation type="submission" date="2022-08" db="EMBL/GenBank/DDBJ databases">
        <authorList>
            <person name="Kim S.-J."/>
        </authorList>
    </citation>
    <scope>NUCLEOTIDE SEQUENCE</scope>
    <source>
        <strain evidence="4">KJ</strain>
    </source>
</reference>
<dbReference type="GO" id="GO:0006749">
    <property type="term" value="P:glutathione metabolic process"/>
    <property type="evidence" value="ECO:0007669"/>
    <property type="project" value="TreeGrafter"/>
</dbReference>
<dbReference type="GO" id="GO:0004364">
    <property type="term" value="F:glutathione transferase activity"/>
    <property type="evidence" value="ECO:0007669"/>
    <property type="project" value="TreeGrafter"/>
</dbReference>
<dbReference type="PIRSF" id="PIRSF006386">
    <property type="entry name" value="HCCAis_GSTk"/>
    <property type="match status" value="1"/>
</dbReference>
<comment type="caution">
    <text evidence="4">The sequence shown here is derived from an EMBL/GenBank/DDBJ whole genome shotgun (WGS) entry which is preliminary data.</text>
</comment>
<organism evidence="4 5">
    <name type="scientific">Paraburkholderia fungorum</name>
    <dbReference type="NCBI Taxonomy" id="134537"/>
    <lineage>
        <taxon>Bacteria</taxon>
        <taxon>Pseudomonadati</taxon>
        <taxon>Pseudomonadota</taxon>
        <taxon>Betaproteobacteria</taxon>
        <taxon>Burkholderiales</taxon>
        <taxon>Burkholderiaceae</taxon>
        <taxon>Paraburkholderia</taxon>
    </lineage>
</organism>
<feature type="active site" description="Nucleophile" evidence="2">
    <location>
        <position position="27"/>
    </location>
</feature>
<name>A0AAP5QHS8_9BURK</name>
<dbReference type="InterPro" id="IPR001853">
    <property type="entry name" value="DSBA-like_thioredoxin_dom"/>
</dbReference>
<evidence type="ECO:0000313" key="5">
    <source>
        <dbReference type="Proteomes" id="UP001246473"/>
    </source>
</evidence>
<proteinExistence type="inferred from homology"/>
<keyword evidence="1 4" id="KW-0413">Isomerase</keyword>
<gene>
    <name evidence="4" type="ORF">ParKJ_40730</name>
</gene>
<dbReference type="InterPro" id="IPR036249">
    <property type="entry name" value="Thioredoxin-like_sf"/>
</dbReference>
<feature type="domain" description="DSBA-like thioredoxin" evidence="3">
    <location>
        <begin position="19"/>
        <end position="207"/>
    </location>
</feature>
<dbReference type="PANTHER" id="PTHR42943">
    <property type="entry name" value="GLUTATHIONE S-TRANSFERASE KAPPA"/>
    <property type="match status" value="1"/>
</dbReference>
<sequence length="221" mass="25544">MPKLNLMSEAKNITMERNLEFFFDFMSPFAYLAHQKLPGLAEQFDLEITYRPVELKQLKLAAGNVSPGNRDIPLKLTYLKKDMERRAEKYGVPINFPSSLESSLLNKGAYYALEKGKIQQYVSEVWSETWGNGRQLDDQAVVLDVLDKFGWDEQDFIKFTASDEAQDRYDDGTQYANHRGVFGVPTIAIGAEMWWGNDRLEILKEHLRPKQWCHFLGLNII</sequence>
<dbReference type="Pfam" id="PF01323">
    <property type="entry name" value="DSBA"/>
    <property type="match status" value="1"/>
</dbReference>